<dbReference type="InterPro" id="IPR019587">
    <property type="entry name" value="Polyketide_cyclase/dehydratase"/>
</dbReference>
<proteinExistence type="predicted"/>
<evidence type="ECO:0000313" key="1">
    <source>
        <dbReference type="EMBL" id="MBB5788840.1"/>
    </source>
</evidence>
<sequence>MIEVKRRVDVTPEQVYAVLADGWSFAGWVVGASHIRAVDPAWPAPGSRIHHSVGPWPLSIEDVTTVVTAEPGSLLELEARAWPVGAARVRIELRPSTDGHTEIRFLEELSKGPGRLLPSPLQGLLLKPRNDESLRRLVRIAEGQAS</sequence>
<comment type="caution">
    <text evidence="1">The sequence shown here is derived from an EMBL/GenBank/DDBJ whole genome shotgun (WGS) entry which is preliminary data.</text>
</comment>
<dbReference type="AlphaFoldDB" id="A0A7W9GRS0"/>
<dbReference type="Proteomes" id="UP000542813">
    <property type="component" value="Unassembled WGS sequence"/>
</dbReference>
<dbReference type="Gene3D" id="3.30.530.20">
    <property type="match status" value="1"/>
</dbReference>
<dbReference type="CDD" id="cd07812">
    <property type="entry name" value="SRPBCC"/>
    <property type="match status" value="1"/>
</dbReference>
<keyword evidence="2" id="KW-1185">Reference proteome</keyword>
<dbReference type="EMBL" id="JACHMM010000001">
    <property type="protein sequence ID" value="MBB5788840.1"/>
    <property type="molecule type" value="Genomic_DNA"/>
</dbReference>
<dbReference type="Pfam" id="PF10604">
    <property type="entry name" value="Polyketide_cyc2"/>
    <property type="match status" value="1"/>
</dbReference>
<dbReference type="InterPro" id="IPR023393">
    <property type="entry name" value="START-like_dom_sf"/>
</dbReference>
<protein>
    <submittedName>
        <fullName evidence="1">Uncharacterized protein YndB with AHSA1/START domain</fullName>
    </submittedName>
</protein>
<organism evidence="1 2">
    <name type="scientific">Jiangella mangrovi</name>
    <dbReference type="NCBI Taxonomy" id="1524084"/>
    <lineage>
        <taxon>Bacteria</taxon>
        <taxon>Bacillati</taxon>
        <taxon>Actinomycetota</taxon>
        <taxon>Actinomycetes</taxon>
        <taxon>Jiangellales</taxon>
        <taxon>Jiangellaceae</taxon>
        <taxon>Jiangella</taxon>
    </lineage>
</organism>
<reference evidence="1 2" key="1">
    <citation type="submission" date="2020-08" db="EMBL/GenBank/DDBJ databases">
        <title>Sequencing the genomes of 1000 actinobacteria strains.</title>
        <authorList>
            <person name="Klenk H.-P."/>
        </authorList>
    </citation>
    <scope>NUCLEOTIDE SEQUENCE [LARGE SCALE GENOMIC DNA]</scope>
    <source>
        <strain evidence="1 2">DSM 102122</strain>
    </source>
</reference>
<dbReference type="RefSeq" id="WP_184823769.1">
    <property type="nucleotide sequence ID" value="NZ_JACHMM010000001.1"/>
</dbReference>
<gene>
    <name evidence="1" type="ORF">HD601_003415</name>
</gene>
<dbReference type="SUPFAM" id="SSF55961">
    <property type="entry name" value="Bet v1-like"/>
    <property type="match status" value="1"/>
</dbReference>
<name>A0A7W9GRS0_9ACTN</name>
<accession>A0A7W9GRS0</accession>
<evidence type="ECO:0000313" key="2">
    <source>
        <dbReference type="Proteomes" id="UP000542813"/>
    </source>
</evidence>